<accession>A0A1W5D0I0</accession>
<feature type="transmembrane region" description="Helical" evidence="10">
    <location>
        <begin position="92"/>
        <end position="114"/>
    </location>
</feature>
<evidence type="ECO:0000256" key="3">
    <source>
        <dbReference type="ARBA" id="ARBA00022448"/>
    </source>
</evidence>
<dbReference type="SFLD" id="SFLDG01168">
    <property type="entry name" value="Ferric_reductase_subgroup_(FRE"/>
    <property type="match status" value="1"/>
</dbReference>
<evidence type="ECO:0000256" key="8">
    <source>
        <dbReference type="ARBA" id="ARBA00023065"/>
    </source>
</evidence>
<dbReference type="InterPro" id="IPR017927">
    <property type="entry name" value="FAD-bd_FR_type"/>
</dbReference>
<dbReference type="InterPro" id="IPR013112">
    <property type="entry name" value="FAD-bd_8"/>
</dbReference>
<dbReference type="PANTHER" id="PTHR32361:SF28">
    <property type="entry name" value="FRP1P"/>
    <property type="match status" value="1"/>
</dbReference>
<evidence type="ECO:0000256" key="5">
    <source>
        <dbReference type="ARBA" id="ARBA00022982"/>
    </source>
</evidence>
<comment type="subcellular location">
    <subcellularLocation>
        <location evidence="1">Membrane</location>
        <topology evidence="1">Multi-pass membrane protein</topology>
    </subcellularLocation>
</comment>
<evidence type="ECO:0000256" key="6">
    <source>
        <dbReference type="ARBA" id="ARBA00022989"/>
    </source>
</evidence>
<keyword evidence="5" id="KW-0249">Electron transport</keyword>
<evidence type="ECO:0000259" key="11">
    <source>
        <dbReference type="PROSITE" id="PS51384"/>
    </source>
</evidence>
<protein>
    <submittedName>
        <fullName evidence="12">Ferric reductase, NAD binding</fullName>
    </submittedName>
</protein>
<feature type="transmembrane region" description="Helical" evidence="10">
    <location>
        <begin position="227"/>
        <end position="244"/>
    </location>
</feature>
<organism evidence="12 13">
    <name type="scientific">Lasallia pustulata</name>
    <dbReference type="NCBI Taxonomy" id="136370"/>
    <lineage>
        <taxon>Eukaryota</taxon>
        <taxon>Fungi</taxon>
        <taxon>Dikarya</taxon>
        <taxon>Ascomycota</taxon>
        <taxon>Pezizomycotina</taxon>
        <taxon>Lecanoromycetes</taxon>
        <taxon>OSLEUM clade</taxon>
        <taxon>Umbilicariomycetidae</taxon>
        <taxon>Umbilicariales</taxon>
        <taxon>Umbilicariaceae</taxon>
        <taxon>Lasallia</taxon>
    </lineage>
</organism>
<evidence type="ECO:0000313" key="12">
    <source>
        <dbReference type="EMBL" id="SLM36596.1"/>
    </source>
</evidence>
<keyword evidence="7" id="KW-0560">Oxidoreductase</keyword>
<keyword evidence="9 10" id="KW-0472">Membrane</keyword>
<keyword evidence="13" id="KW-1185">Reference proteome</keyword>
<feature type="transmembrane region" description="Helical" evidence="10">
    <location>
        <begin position="32"/>
        <end position="54"/>
    </location>
</feature>
<evidence type="ECO:0000256" key="9">
    <source>
        <dbReference type="ARBA" id="ARBA00023136"/>
    </source>
</evidence>
<evidence type="ECO:0000313" key="13">
    <source>
        <dbReference type="Proteomes" id="UP000192927"/>
    </source>
</evidence>
<dbReference type="AlphaFoldDB" id="A0A1W5D0I0"/>
<proteinExistence type="inferred from homology"/>
<keyword evidence="6 10" id="KW-1133">Transmembrane helix</keyword>
<keyword evidence="8" id="KW-0406">Ion transport</keyword>
<evidence type="ECO:0000256" key="1">
    <source>
        <dbReference type="ARBA" id="ARBA00004141"/>
    </source>
</evidence>
<dbReference type="GO" id="GO:0006879">
    <property type="term" value="P:intracellular iron ion homeostasis"/>
    <property type="evidence" value="ECO:0007669"/>
    <property type="project" value="TreeGrafter"/>
</dbReference>
<reference evidence="13" key="1">
    <citation type="submission" date="2017-03" db="EMBL/GenBank/DDBJ databases">
        <authorList>
            <person name="Sharma R."/>
            <person name="Thines M."/>
        </authorList>
    </citation>
    <scope>NUCLEOTIDE SEQUENCE [LARGE SCALE GENOMIC DNA]</scope>
</reference>
<feature type="transmembrane region" description="Helical" evidence="10">
    <location>
        <begin position="200"/>
        <end position="220"/>
    </location>
</feature>
<dbReference type="Gene3D" id="3.40.50.80">
    <property type="entry name" value="Nucleotide-binding domain of ferredoxin-NADP reductase (FNR) module"/>
    <property type="match status" value="1"/>
</dbReference>
<dbReference type="CDD" id="cd06186">
    <property type="entry name" value="NOX_Duox_like_FAD_NADP"/>
    <property type="match status" value="1"/>
</dbReference>
<evidence type="ECO:0000256" key="7">
    <source>
        <dbReference type="ARBA" id="ARBA00023002"/>
    </source>
</evidence>
<dbReference type="Pfam" id="PF08030">
    <property type="entry name" value="NAD_binding_6"/>
    <property type="match status" value="1"/>
</dbReference>
<keyword evidence="3" id="KW-0813">Transport</keyword>
<feature type="transmembrane region" description="Helical" evidence="10">
    <location>
        <begin position="126"/>
        <end position="144"/>
    </location>
</feature>
<feature type="transmembrane region" description="Helical" evidence="10">
    <location>
        <begin position="165"/>
        <end position="188"/>
    </location>
</feature>
<dbReference type="InterPro" id="IPR039261">
    <property type="entry name" value="FNR_nucleotide-bd"/>
</dbReference>
<keyword evidence="4 10" id="KW-0812">Transmembrane</keyword>
<dbReference type="PANTHER" id="PTHR32361">
    <property type="entry name" value="FERRIC/CUPRIC REDUCTASE TRANSMEMBRANE COMPONENT"/>
    <property type="match status" value="1"/>
</dbReference>
<dbReference type="InterPro" id="IPR013130">
    <property type="entry name" value="Fe3_Rdtase_TM_dom"/>
</dbReference>
<dbReference type="InterPro" id="IPR013121">
    <property type="entry name" value="Fe_red_NAD-bd_6"/>
</dbReference>
<dbReference type="Proteomes" id="UP000192927">
    <property type="component" value="Unassembled WGS sequence"/>
</dbReference>
<dbReference type="PROSITE" id="PS51384">
    <property type="entry name" value="FAD_FR"/>
    <property type="match status" value="1"/>
</dbReference>
<dbReference type="GO" id="GO:0005886">
    <property type="term" value="C:plasma membrane"/>
    <property type="evidence" value="ECO:0007669"/>
    <property type="project" value="TreeGrafter"/>
</dbReference>
<dbReference type="InterPro" id="IPR051410">
    <property type="entry name" value="Ferric/Cupric_Reductase"/>
</dbReference>
<name>A0A1W5D0I0_9LECA</name>
<evidence type="ECO:0000256" key="2">
    <source>
        <dbReference type="ARBA" id="ARBA00006278"/>
    </source>
</evidence>
<dbReference type="GO" id="GO:0000293">
    <property type="term" value="F:ferric-chelate reductase activity"/>
    <property type="evidence" value="ECO:0007669"/>
    <property type="project" value="UniProtKB-ARBA"/>
</dbReference>
<dbReference type="SUPFAM" id="SSF52343">
    <property type="entry name" value="Ferredoxin reductase-like, C-terminal NADP-linked domain"/>
    <property type="match status" value="1"/>
</dbReference>
<evidence type="ECO:0000256" key="4">
    <source>
        <dbReference type="ARBA" id="ARBA00022692"/>
    </source>
</evidence>
<dbReference type="EMBL" id="FWEW01001153">
    <property type="protein sequence ID" value="SLM36596.1"/>
    <property type="molecule type" value="Genomic_DNA"/>
</dbReference>
<sequence length="580" mass="64041">MASTTTGGGGYASVSPALKARRQLLNVRTAKYFAVAIAALMGLFIIYQWTWFFYHRYGPKERGPGTKTVVGWQRGIRRFLFRRFAGYRLDRSIVVVTYLAINIVLIFSPSLIQYHFKPLISSFAKRFGWIAVSNLALVFFLALKNTPLAFLSATSYEKLQPLHQIAGYWTVFAAILHGVLYTITFSQSHVLYLFKERDQYVGVIAGFALLTILVSTISVVRQRRYEVFYVVHISMIIVILITVGLHRPDLTTRTLVIVIFAASCWFLDRVLRSAKTTWYFYGNTATLTALPNNATRVVLRRSIKASPGSHAFLWIPAIRAAETHPVTLVSANPVEFVLKAHDGFTSDLLKQALEAPDARLRCSLDGPYGATPDFKTFDKVVLVAGGSGASFAFAVATDIVRNVPRTKKISVDFVWVVKFTETLTWFEKELRQLRDDPRINLIIHTSVSAATSIVPSIDPALSNSDISATSTVAPSHARSLHLLDKADISPAMSQRDPEKGASGPWVASTSPSLYSLDIQLGRPSVPNLVRRAVNEVRVDGSVAVGVCGPASLLHVTRDAVAECIAKDGPSVTMHSETFGW</sequence>
<evidence type="ECO:0000256" key="10">
    <source>
        <dbReference type="SAM" id="Phobius"/>
    </source>
</evidence>
<dbReference type="GO" id="GO:0015677">
    <property type="term" value="P:copper ion import"/>
    <property type="evidence" value="ECO:0007669"/>
    <property type="project" value="TreeGrafter"/>
</dbReference>
<dbReference type="Pfam" id="PF01794">
    <property type="entry name" value="Ferric_reduct"/>
    <property type="match status" value="1"/>
</dbReference>
<dbReference type="SFLD" id="SFLDS00052">
    <property type="entry name" value="Ferric_Reductase_Domain"/>
    <property type="match status" value="1"/>
</dbReference>
<feature type="transmembrane region" description="Helical" evidence="10">
    <location>
        <begin position="250"/>
        <end position="267"/>
    </location>
</feature>
<feature type="domain" description="FAD-binding FR-type" evidence="11">
    <location>
        <begin position="263"/>
        <end position="374"/>
    </location>
</feature>
<comment type="similarity">
    <text evidence="2">Belongs to the ferric reductase (FRE) family.</text>
</comment>
<dbReference type="Pfam" id="PF08022">
    <property type="entry name" value="FAD_binding_8"/>
    <property type="match status" value="1"/>
</dbReference>
<dbReference type="GO" id="GO:0006826">
    <property type="term" value="P:iron ion transport"/>
    <property type="evidence" value="ECO:0007669"/>
    <property type="project" value="TreeGrafter"/>
</dbReference>